<proteinExistence type="predicted"/>
<sequence>MTTFFDHEGRPIIPTAAMEDQLTQVASAIEAEYHGMGLHSFTRFGKSTLAEFICVYHAWQRVAYVAKHLDLRAVGSGEGAVFDWFLTQIGVRTVARQGSDQKLERIVSNVQMQLQPTGARRFMPIFDDANLLEADAFNHICTIDKALYKNGVSFFGIFLFQDGHTSGKKEGINTLMVPPQIRSRYLTRYHRMHGIRGPDDLYVFLQRFEDEVEHAAGAGVSLPRHLAPRIYEGEFRMCNESARIWEEGCIQRVAARRSQFDDWPMKATSLIAYFLSTRVICSPGFSGLTPEHIGAAVRFSDLALYNAESGEVVFSDDL</sequence>
<evidence type="ECO:0008006" key="3">
    <source>
        <dbReference type="Google" id="ProtNLM"/>
    </source>
</evidence>
<evidence type="ECO:0000313" key="1">
    <source>
        <dbReference type="EMBL" id="QNN76828.1"/>
    </source>
</evidence>
<organism evidence="1 2">
    <name type="scientific">Pseudoxanthomonas mexicana</name>
    <dbReference type="NCBI Taxonomy" id="128785"/>
    <lineage>
        <taxon>Bacteria</taxon>
        <taxon>Pseudomonadati</taxon>
        <taxon>Pseudomonadota</taxon>
        <taxon>Gammaproteobacteria</taxon>
        <taxon>Lysobacterales</taxon>
        <taxon>Lysobacteraceae</taxon>
        <taxon>Pseudoxanthomonas</taxon>
    </lineage>
</organism>
<protein>
    <recommendedName>
        <fullName evidence="3">ATP-binding protein</fullName>
    </recommendedName>
</protein>
<dbReference type="Proteomes" id="UP000515838">
    <property type="component" value="Chromosome"/>
</dbReference>
<evidence type="ECO:0000313" key="2">
    <source>
        <dbReference type="Proteomes" id="UP000515838"/>
    </source>
</evidence>
<dbReference type="AlphaFoldDB" id="A0A7G9T9Q3"/>
<dbReference type="EMBL" id="CP060731">
    <property type="protein sequence ID" value="QNN76828.1"/>
    <property type="molecule type" value="Genomic_DNA"/>
</dbReference>
<gene>
    <name evidence="1" type="ORF">IAE60_12860</name>
</gene>
<dbReference type="RefSeq" id="WP_187572558.1">
    <property type="nucleotide sequence ID" value="NZ_CP060731.1"/>
</dbReference>
<name>A0A7G9T9Q3_PSEMX</name>
<dbReference type="GeneID" id="81471868"/>
<accession>A0A7G9T9Q3</accession>
<reference evidence="1 2" key="1">
    <citation type="submission" date="2020-08" db="EMBL/GenBank/DDBJ databases">
        <title>Streptomycin Non-resistant strain, P. mexicana.</title>
        <authorList>
            <person name="Ganesh-Kumar S."/>
            <person name="Zhe T."/>
            <person name="Yu Z."/>
            <person name="Min Y."/>
        </authorList>
    </citation>
    <scope>NUCLEOTIDE SEQUENCE [LARGE SCALE GENOMIC DNA]</scope>
    <source>
        <strain evidence="1 2">GTZY2</strain>
    </source>
</reference>